<dbReference type="STRING" id="76731.RD2015_2066"/>
<organism evidence="5 6">
    <name type="scientific">Roseateles depolymerans</name>
    <dbReference type="NCBI Taxonomy" id="76731"/>
    <lineage>
        <taxon>Bacteria</taxon>
        <taxon>Pseudomonadati</taxon>
        <taxon>Pseudomonadota</taxon>
        <taxon>Betaproteobacteria</taxon>
        <taxon>Burkholderiales</taxon>
        <taxon>Sphaerotilaceae</taxon>
        <taxon>Roseateles</taxon>
    </lineage>
</organism>
<comment type="catalytic activity">
    <reaction evidence="4">
        <text>alpha,alpha-trehalose 6-phosphate + H2O = alpha,alpha-trehalose + phosphate</text>
        <dbReference type="Rhea" id="RHEA:23420"/>
        <dbReference type="ChEBI" id="CHEBI:15377"/>
        <dbReference type="ChEBI" id="CHEBI:16551"/>
        <dbReference type="ChEBI" id="CHEBI:43474"/>
        <dbReference type="ChEBI" id="CHEBI:58429"/>
        <dbReference type="EC" id="3.1.3.12"/>
    </reaction>
</comment>
<dbReference type="NCBIfam" id="TIGR01484">
    <property type="entry name" value="HAD-SF-IIB"/>
    <property type="match status" value="1"/>
</dbReference>
<dbReference type="GO" id="GO:0005992">
    <property type="term" value="P:trehalose biosynthetic process"/>
    <property type="evidence" value="ECO:0007669"/>
    <property type="project" value="UniProtKB-UniPathway"/>
</dbReference>
<evidence type="ECO:0000256" key="2">
    <source>
        <dbReference type="ARBA" id="ARBA00008770"/>
    </source>
</evidence>
<keyword evidence="4" id="KW-0460">Magnesium</keyword>
<dbReference type="InterPro" id="IPR023214">
    <property type="entry name" value="HAD_sf"/>
</dbReference>
<name>A0A0U3L5J1_9BURK</name>
<dbReference type="UniPathway" id="UPA00299"/>
<dbReference type="GO" id="GO:0004805">
    <property type="term" value="F:trehalose-phosphatase activity"/>
    <property type="evidence" value="ECO:0007669"/>
    <property type="project" value="UniProtKB-EC"/>
</dbReference>
<evidence type="ECO:0000256" key="1">
    <source>
        <dbReference type="ARBA" id="ARBA00005199"/>
    </source>
</evidence>
<dbReference type="InterPro" id="IPR036412">
    <property type="entry name" value="HAD-like_sf"/>
</dbReference>
<dbReference type="RefSeq" id="WP_058934803.1">
    <property type="nucleotide sequence ID" value="NZ_CP013729.1"/>
</dbReference>
<accession>A0A0U3L5J1</accession>
<keyword evidence="6" id="KW-1185">Reference proteome</keyword>
<dbReference type="AlphaFoldDB" id="A0A0U3L5J1"/>
<protein>
    <recommendedName>
        <fullName evidence="4">Trehalose 6-phosphate phosphatase</fullName>
        <ecNumber evidence="4">3.1.3.12</ecNumber>
    </recommendedName>
</protein>
<evidence type="ECO:0000313" key="6">
    <source>
        <dbReference type="Proteomes" id="UP000060699"/>
    </source>
</evidence>
<gene>
    <name evidence="5" type="ORF">RD2015_2066</name>
</gene>
<dbReference type="GO" id="GO:0046872">
    <property type="term" value="F:metal ion binding"/>
    <property type="evidence" value="ECO:0007669"/>
    <property type="project" value="UniProtKB-KW"/>
</dbReference>
<dbReference type="PANTHER" id="PTHR43768">
    <property type="entry name" value="TREHALOSE 6-PHOSPHATE PHOSPHATASE"/>
    <property type="match status" value="1"/>
</dbReference>
<dbReference type="SUPFAM" id="SSF56784">
    <property type="entry name" value="HAD-like"/>
    <property type="match status" value="1"/>
</dbReference>
<proteinExistence type="inferred from homology"/>
<dbReference type="EMBL" id="CP013729">
    <property type="protein sequence ID" value="ALV06542.1"/>
    <property type="molecule type" value="Genomic_DNA"/>
</dbReference>
<dbReference type="OrthoDB" id="9814913at2"/>
<dbReference type="Gene3D" id="3.40.50.1000">
    <property type="entry name" value="HAD superfamily/HAD-like"/>
    <property type="match status" value="1"/>
</dbReference>
<dbReference type="Proteomes" id="UP000060699">
    <property type="component" value="Chromosome"/>
</dbReference>
<dbReference type="Pfam" id="PF02358">
    <property type="entry name" value="Trehalose_PPase"/>
    <property type="match status" value="1"/>
</dbReference>
<evidence type="ECO:0000313" key="5">
    <source>
        <dbReference type="EMBL" id="ALV06542.1"/>
    </source>
</evidence>
<keyword evidence="3 4" id="KW-0378">Hydrolase</keyword>
<dbReference type="KEGG" id="rdp:RD2015_2066"/>
<reference evidence="5 6" key="1">
    <citation type="submission" date="2015-12" db="EMBL/GenBank/DDBJ databases">
        <title>Complete genome of Roseateles depolymerans KCTC 42856.</title>
        <authorList>
            <person name="Kim K.M."/>
        </authorList>
    </citation>
    <scope>NUCLEOTIDE SEQUENCE [LARGE SCALE GENOMIC DNA]</scope>
    <source>
        <strain evidence="5 6">KCTC 42856</strain>
    </source>
</reference>
<comment type="function">
    <text evidence="4">Removes the phosphate from trehalose 6-phosphate to produce free trehalose.</text>
</comment>
<dbReference type="InterPro" id="IPR044651">
    <property type="entry name" value="OTSB-like"/>
</dbReference>
<evidence type="ECO:0000256" key="4">
    <source>
        <dbReference type="RuleBase" id="RU361117"/>
    </source>
</evidence>
<dbReference type="PANTHER" id="PTHR43768:SF3">
    <property type="entry name" value="TREHALOSE 6-PHOSPHATE PHOSPHATASE"/>
    <property type="match status" value="1"/>
</dbReference>
<sequence>MSLQQHLLSPEGREALTRLVQQQPLLAFDFDGTLAPIVMHPETARTPPEMVPLLTTLAQRLPLVILTGRQVDDVRQRLGFTPTHIVGNHGAEDLLEGPDAAAVEALAPFRARVDARRTALSTAGVFIEDKGASIAIHYRLSPDPVQARAVIEELLTELPPQVLIEPGKQVVNVLVDSAPDKGDAMHRLMARYGCRSGFYAGDDTNDEPVFERAERDWVTVRVGPRLDHSHARYYLQEQAEMAQVLQQMVDALGR</sequence>
<dbReference type="NCBIfam" id="TIGR00685">
    <property type="entry name" value="T6PP"/>
    <property type="match status" value="1"/>
</dbReference>
<evidence type="ECO:0000256" key="3">
    <source>
        <dbReference type="ARBA" id="ARBA00022801"/>
    </source>
</evidence>
<keyword evidence="4" id="KW-0479">Metal-binding</keyword>
<dbReference type="InterPro" id="IPR003337">
    <property type="entry name" value="Trehalose_PPase"/>
</dbReference>
<comment type="cofactor">
    <cofactor evidence="4">
        <name>Mg(2+)</name>
        <dbReference type="ChEBI" id="CHEBI:18420"/>
    </cofactor>
</comment>
<dbReference type="InterPro" id="IPR006379">
    <property type="entry name" value="HAD-SF_hydro_IIB"/>
</dbReference>
<dbReference type="EC" id="3.1.3.12" evidence="4"/>
<dbReference type="Gene3D" id="3.30.70.1020">
    <property type="entry name" value="Trehalose-6-phosphate phosphatase related protein, domain 2"/>
    <property type="match status" value="1"/>
</dbReference>
<comment type="pathway">
    <text evidence="1 4">Glycan biosynthesis; trehalose biosynthesis.</text>
</comment>
<comment type="similarity">
    <text evidence="2 4">Belongs to the trehalose phosphatase family.</text>
</comment>